<dbReference type="AlphaFoldDB" id="A0A1H7YAI1"/>
<evidence type="ECO:0000259" key="1">
    <source>
        <dbReference type="Pfam" id="PF01909"/>
    </source>
</evidence>
<feature type="domain" description="Polymerase nucleotidyl transferase" evidence="1">
    <location>
        <begin position="25"/>
        <end position="68"/>
    </location>
</feature>
<dbReference type="Pfam" id="PF01909">
    <property type="entry name" value="NTP_transf_2"/>
    <property type="match status" value="1"/>
</dbReference>
<sequence length="249" mass="26412">MTDSVVVDPHRPDPVSAAGALVAERFSALRAAFVAGSVLTGHRTPTSDLDIVVLLAGPPAPYRENLRHQGWPAELFVQTEADWHRFADQEAAEGRSPLLHMCAEGQLLADHDGLGATLQTLSRQRLAAGPPPTPVLELDRRRYEITDGLDDLRGSADHAERVYLAAQLLHKASELALRADGRWLGGGKWLSRRLAAADPGLHDRLVAGLAGIAADAPGSTAAMAAAVDDALARAGGRLWEGYGLGRPKA</sequence>
<dbReference type="GO" id="GO:0016779">
    <property type="term" value="F:nucleotidyltransferase activity"/>
    <property type="evidence" value="ECO:0007669"/>
    <property type="project" value="InterPro"/>
</dbReference>
<organism evidence="2 3">
    <name type="scientific">Streptacidiphilus jiangxiensis</name>
    <dbReference type="NCBI Taxonomy" id="235985"/>
    <lineage>
        <taxon>Bacteria</taxon>
        <taxon>Bacillati</taxon>
        <taxon>Actinomycetota</taxon>
        <taxon>Actinomycetes</taxon>
        <taxon>Kitasatosporales</taxon>
        <taxon>Streptomycetaceae</taxon>
        <taxon>Streptacidiphilus</taxon>
    </lineage>
</organism>
<dbReference type="Gene3D" id="3.30.460.10">
    <property type="entry name" value="Beta Polymerase, domain 2"/>
    <property type="match status" value="1"/>
</dbReference>
<evidence type="ECO:0000313" key="3">
    <source>
        <dbReference type="Proteomes" id="UP000183015"/>
    </source>
</evidence>
<dbReference type="EMBL" id="FOAZ01000027">
    <property type="protein sequence ID" value="SEM42854.1"/>
    <property type="molecule type" value="Genomic_DNA"/>
</dbReference>
<dbReference type="STRING" id="235985.SAMN05414137_12793"/>
<keyword evidence="3" id="KW-1185">Reference proteome</keyword>
<dbReference type="Proteomes" id="UP000183015">
    <property type="component" value="Unassembled WGS sequence"/>
</dbReference>
<gene>
    <name evidence="2" type="ORF">SAMN05414137_12793</name>
</gene>
<dbReference type="InterPro" id="IPR043519">
    <property type="entry name" value="NT_sf"/>
</dbReference>
<proteinExistence type="predicted"/>
<protein>
    <recommendedName>
        <fullName evidence="1">Polymerase nucleotidyl transferase domain-containing protein</fullName>
    </recommendedName>
</protein>
<dbReference type="eggNOG" id="COG1708">
    <property type="taxonomic scope" value="Bacteria"/>
</dbReference>
<dbReference type="InterPro" id="IPR002934">
    <property type="entry name" value="Polymerase_NTP_transf_dom"/>
</dbReference>
<dbReference type="CDD" id="cd05403">
    <property type="entry name" value="NT_KNTase_like"/>
    <property type="match status" value="1"/>
</dbReference>
<evidence type="ECO:0000313" key="2">
    <source>
        <dbReference type="EMBL" id="SEM42854.1"/>
    </source>
</evidence>
<reference evidence="3" key="1">
    <citation type="submission" date="2016-10" db="EMBL/GenBank/DDBJ databases">
        <authorList>
            <person name="Varghese N."/>
        </authorList>
    </citation>
    <scope>NUCLEOTIDE SEQUENCE [LARGE SCALE GENOMIC DNA]</scope>
    <source>
        <strain evidence="3">DSM 45096 / BCRC 16803 / CGMCC 4.1857 / CIP 109030 / JCM 12277 / KCTC 19219 / NBRC 100920 / 33214</strain>
    </source>
</reference>
<name>A0A1H7YAI1_STRJI</name>
<accession>A0A1H7YAI1</accession>
<dbReference type="RefSeq" id="WP_236656574.1">
    <property type="nucleotide sequence ID" value="NZ_BBPN01000039.1"/>
</dbReference>
<dbReference type="SUPFAM" id="SSF81301">
    <property type="entry name" value="Nucleotidyltransferase"/>
    <property type="match status" value="1"/>
</dbReference>